<dbReference type="Proteomes" id="UP000799118">
    <property type="component" value="Unassembled WGS sequence"/>
</dbReference>
<evidence type="ECO:0000313" key="1">
    <source>
        <dbReference type="EMBL" id="KAE9390264.1"/>
    </source>
</evidence>
<sequence length="126" mass="14323">MATQYTETSVKDLDNILQEKSVMPTMERATSFSAQDEDKCAELQYAINMSLEQPEAQTMSDMSLNAEDQGELEKALILLSSSEEESDEAVAELRHIKIMSMMGKIEKEMKVCFSLQQSPMYITHWT</sequence>
<keyword evidence="2" id="KW-1185">Reference proteome</keyword>
<name>A0A6A4GYV2_9AGAR</name>
<accession>A0A6A4GYV2</accession>
<gene>
    <name evidence="1" type="ORF">BT96DRAFT_946271</name>
</gene>
<protein>
    <submittedName>
        <fullName evidence="1">Uncharacterized protein</fullName>
    </submittedName>
</protein>
<dbReference type="AlphaFoldDB" id="A0A6A4GYV2"/>
<organism evidence="1 2">
    <name type="scientific">Gymnopus androsaceus JB14</name>
    <dbReference type="NCBI Taxonomy" id="1447944"/>
    <lineage>
        <taxon>Eukaryota</taxon>
        <taxon>Fungi</taxon>
        <taxon>Dikarya</taxon>
        <taxon>Basidiomycota</taxon>
        <taxon>Agaricomycotina</taxon>
        <taxon>Agaricomycetes</taxon>
        <taxon>Agaricomycetidae</taxon>
        <taxon>Agaricales</taxon>
        <taxon>Marasmiineae</taxon>
        <taxon>Omphalotaceae</taxon>
        <taxon>Gymnopus</taxon>
    </lineage>
</organism>
<dbReference type="EMBL" id="ML769664">
    <property type="protein sequence ID" value="KAE9390264.1"/>
    <property type="molecule type" value="Genomic_DNA"/>
</dbReference>
<evidence type="ECO:0000313" key="2">
    <source>
        <dbReference type="Proteomes" id="UP000799118"/>
    </source>
</evidence>
<reference evidence="1" key="1">
    <citation type="journal article" date="2019" name="Environ. Microbiol.">
        <title>Fungal ecological strategies reflected in gene transcription - a case study of two litter decomposers.</title>
        <authorList>
            <person name="Barbi F."/>
            <person name="Kohler A."/>
            <person name="Barry K."/>
            <person name="Baskaran P."/>
            <person name="Daum C."/>
            <person name="Fauchery L."/>
            <person name="Ihrmark K."/>
            <person name="Kuo A."/>
            <person name="LaButti K."/>
            <person name="Lipzen A."/>
            <person name="Morin E."/>
            <person name="Grigoriev I.V."/>
            <person name="Henrissat B."/>
            <person name="Lindahl B."/>
            <person name="Martin F."/>
        </authorList>
    </citation>
    <scope>NUCLEOTIDE SEQUENCE</scope>
    <source>
        <strain evidence="1">JB14</strain>
    </source>
</reference>
<proteinExistence type="predicted"/>